<accession>A0A8H4RP38</accession>
<name>A0A8H4RP38_9HELO</name>
<evidence type="ECO:0000313" key="2">
    <source>
        <dbReference type="Proteomes" id="UP000566819"/>
    </source>
</evidence>
<organism evidence="1 2">
    <name type="scientific">Cudoniella acicularis</name>
    <dbReference type="NCBI Taxonomy" id="354080"/>
    <lineage>
        <taxon>Eukaryota</taxon>
        <taxon>Fungi</taxon>
        <taxon>Dikarya</taxon>
        <taxon>Ascomycota</taxon>
        <taxon>Pezizomycotina</taxon>
        <taxon>Leotiomycetes</taxon>
        <taxon>Helotiales</taxon>
        <taxon>Tricladiaceae</taxon>
        <taxon>Cudoniella</taxon>
    </lineage>
</organism>
<dbReference type="EMBL" id="JAAMPI010000352">
    <property type="protein sequence ID" value="KAF4632376.1"/>
    <property type="molecule type" value="Genomic_DNA"/>
</dbReference>
<sequence>MSQWEKVERVIDQGWAGVEEAERRNIAAIDESIEPSPWLRFNGWLEHLGPFDPVELQALLRPVKMDETLEGVSDTSMRFL</sequence>
<reference evidence="1 2" key="1">
    <citation type="submission" date="2020-03" db="EMBL/GenBank/DDBJ databases">
        <title>Draft Genome Sequence of Cudoniella acicularis.</title>
        <authorList>
            <person name="Buettner E."/>
            <person name="Kellner H."/>
        </authorList>
    </citation>
    <scope>NUCLEOTIDE SEQUENCE [LARGE SCALE GENOMIC DNA]</scope>
    <source>
        <strain evidence="1 2">DSM 108380</strain>
    </source>
</reference>
<dbReference type="Proteomes" id="UP000566819">
    <property type="component" value="Unassembled WGS sequence"/>
</dbReference>
<dbReference type="OrthoDB" id="10426786at2759"/>
<protein>
    <submittedName>
        <fullName evidence="1">Uncharacterized protein</fullName>
    </submittedName>
</protein>
<dbReference type="AlphaFoldDB" id="A0A8H4RP38"/>
<comment type="caution">
    <text evidence="1">The sequence shown here is derived from an EMBL/GenBank/DDBJ whole genome shotgun (WGS) entry which is preliminary data.</text>
</comment>
<evidence type="ECO:0000313" key="1">
    <source>
        <dbReference type="EMBL" id="KAF4632376.1"/>
    </source>
</evidence>
<keyword evidence="2" id="KW-1185">Reference proteome</keyword>
<gene>
    <name evidence="1" type="ORF">G7Y89_g5751</name>
</gene>
<proteinExistence type="predicted"/>